<evidence type="ECO:0000313" key="3">
    <source>
        <dbReference type="Proteomes" id="UP000315589"/>
    </source>
</evidence>
<sequence>MKTTNKNRFIILFTISIIVLFIGYYFNRQGTDNKLIQSNDSSTSIFQNTTISIASSTTSTAVGQTLTILKKVNQNYNIYLYDTLLKKEKMIFTDADEKNKIQTVIGIVNDKILALTQNNNIFQLVEISIDGKGKIEIKNSNFPYSTKISHFNNSLLVSSFSNAEKDFGFKLIVLNINGQNPKEIINSSNTISDYYLSDDSIVYFIESGNNISTVYMTTIDEKEKNKIAEFNKIIKYFRVKKGIVYYISDKEIYENEKKLATAKSDITSFQIIDENMYFSENNIIKSLDLKNLKITDIGSGERVIL</sequence>
<keyword evidence="1" id="KW-0472">Membrane</keyword>
<accession>A0A554LLY6</accession>
<protein>
    <recommendedName>
        <fullName evidence="4">DUF5050 domain-containing protein</fullName>
    </recommendedName>
</protein>
<evidence type="ECO:0000256" key="1">
    <source>
        <dbReference type="SAM" id="Phobius"/>
    </source>
</evidence>
<evidence type="ECO:0008006" key="4">
    <source>
        <dbReference type="Google" id="ProtNLM"/>
    </source>
</evidence>
<dbReference type="Proteomes" id="UP000315589">
    <property type="component" value="Unassembled WGS sequence"/>
</dbReference>
<reference evidence="2 3" key="1">
    <citation type="submission" date="2017-07" db="EMBL/GenBank/DDBJ databases">
        <title>Mechanisms for carbon and nitrogen cycling indicate functional differentiation within the Candidate Phyla Radiation.</title>
        <authorList>
            <person name="Danczak R.E."/>
            <person name="Johnston M.D."/>
            <person name="Kenah C."/>
            <person name="Slattery M."/>
            <person name="Wrighton K.C."/>
            <person name="Wilkins M.J."/>
        </authorList>
    </citation>
    <scope>NUCLEOTIDE SEQUENCE [LARGE SCALE GENOMIC DNA]</scope>
    <source>
        <strain evidence="2">Licking1014_85</strain>
    </source>
</reference>
<comment type="caution">
    <text evidence="2">The sequence shown here is derived from an EMBL/GenBank/DDBJ whole genome shotgun (WGS) entry which is preliminary data.</text>
</comment>
<dbReference type="AlphaFoldDB" id="A0A554LLY6"/>
<gene>
    <name evidence="2" type="ORF">CEN91_74</name>
</gene>
<name>A0A554LLY6_9BACT</name>
<dbReference type="EMBL" id="VMGI01000007">
    <property type="protein sequence ID" value="TSC93905.1"/>
    <property type="molecule type" value="Genomic_DNA"/>
</dbReference>
<keyword evidence="1" id="KW-0812">Transmembrane</keyword>
<proteinExistence type="predicted"/>
<evidence type="ECO:0000313" key="2">
    <source>
        <dbReference type="EMBL" id="TSC93905.1"/>
    </source>
</evidence>
<dbReference type="SUPFAM" id="SSF69304">
    <property type="entry name" value="Tricorn protease N-terminal domain"/>
    <property type="match status" value="1"/>
</dbReference>
<organism evidence="2 3">
    <name type="scientific">Candidatus Berkelbacteria bacterium Licking1014_85</name>
    <dbReference type="NCBI Taxonomy" id="2017148"/>
    <lineage>
        <taxon>Bacteria</taxon>
        <taxon>Candidatus Berkelbacteria</taxon>
    </lineage>
</organism>
<keyword evidence="1" id="KW-1133">Transmembrane helix</keyword>
<feature type="transmembrane region" description="Helical" evidence="1">
    <location>
        <begin position="9"/>
        <end position="26"/>
    </location>
</feature>